<evidence type="ECO:0000256" key="9">
    <source>
        <dbReference type="ARBA" id="ARBA00049534"/>
    </source>
</evidence>
<dbReference type="InterPro" id="IPR017926">
    <property type="entry name" value="GATASE"/>
</dbReference>
<evidence type="ECO:0000256" key="7">
    <source>
        <dbReference type="ARBA" id="ARBA00023239"/>
    </source>
</evidence>
<dbReference type="Gene3D" id="3.40.50.880">
    <property type="match status" value="1"/>
</dbReference>
<evidence type="ECO:0000256" key="10">
    <source>
        <dbReference type="HAMAP-Rule" id="MF_00278"/>
    </source>
</evidence>
<feature type="active site" evidence="10 11">
    <location>
        <position position="182"/>
    </location>
</feature>
<dbReference type="GO" id="GO:0000107">
    <property type="term" value="F:imidazoleglycerol-phosphate synthase activity"/>
    <property type="evidence" value="ECO:0007669"/>
    <property type="project" value="UniProtKB-UniRule"/>
</dbReference>
<accession>A0A1I0FRA5</accession>
<dbReference type="Pfam" id="PF00117">
    <property type="entry name" value="GATase"/>
    <property type="match status" value="1"/>
</dbReference>
<dbReference type="HAMAP" id="MF_00278">
    <property type="entry name" value="HisH"/>
    <property type="match status" value="1"/>
</dbReference>
<dbReference type="GO" id="GO:0004359">
    <property type="term" value="F:glutaminase activity"/>
    <property type="evidence" value="ECO:0007669"/>
    <property type="project" value="UniProtKB-EC"/>
</dbReference>
<dbReference type="GO" id="GO:0005737">
    <property type="term" value="C:cytoplasm"/>
    <property type="evidence" value="ECO:0007669"/>
    <property type="project" value="UniProtKB-SubCell"/>
</dbReference>
<dbReference type="PANTHER" id="PTHR42701">
    <property type="entry name" value="IMIDAZOLE GLYCEROL PHOSPHATE SYNTHASE SUBUNIT HISH"/>
    <property type="match status" value="1"/>
</dbReference>
<evidence type="ECO:0000256" key="4">
    <source>
        <dbReference type="ARBA" id="ARBA00022801"/>
    </source>
</evidence>
<name>A0A1I0FRA5_9FIRM</name>
<proteinExistence type="inferred from homology"/>
<evidence type="ECO:0000259" key="12">
    <source>
        <dbReference type="Pfam" id="PF00117"/>
    </source>
</evidence>
<dbReference type="PANTHER" id="PTHR42701:SF1">
    <property type="entry name" value="IMIDAZOLE GLYCEROL PHOSPHATE SYNTHASE SUBUNIT HISH"/>
    <property type="match status" value="1"/>
</dbReference>
<evidence type="ECO:0000256" key="8">
    <source>
        <dbReference type="ARBA" id="ARBA00047838"/>
    </source>
</evidence>
<dbReference type="SUPFAM" id="SSF52317">
    <property type="entry name" value="Class I glutamine amidotransferase-like"/>
    <property type="match status" value="1"/>
</dbReference>
<dbReference type="AlphaFoldDB" id="A0A1I0FRA5"/>
<comment type="subunit">
    <text evidence="2 10">Heterodimer of HisH and HisF.</text>
</comment>
<dbReference type="PIRSF" id="PIRSF000495">
    <property type="entry name" value="Amidotransf_hisH"/>
    <property type="match status" value="1"/>
</dbReference>
<gene>
    <name evidence="10" type="primary">hisH</name>
    <name evidence="13" type="ORF">SAMN04487772_13617</name>
</gene>
<evidence type="ECO:0000256" key="3">
    <source>
        <dbReference type="ARBA" id="ARBA00022605"/>
    </source>
</evidence>
<comment type="pathway">
    <text evidence="1 10">Amino-acid biosynthesis; L-histidine biosynthesis; L-histidine from 5-phospho-alpha-D-ribose 1-diphosphate: step 5/9.</text>
</comment>
<dbReference type="PROSITE" id="PS51273">
    <property type="entry name" value="GATASE_TYPE_1"/>
    <property type="match status" value="1"/>
</dbReference>
<comment type="function">
    <text evidence="10">IGPS catalyzes the conversion of PRFAR and glutamine to IGP, AICAR and glutamate. The HisH subunit catalyzes the hydrolysis of glutamine to glutamate and ammonia as part of the synthesis of IGP and AICAR. The resulting ammonia molecule is channeled to the active site of HisF.</text>
</comment>
<dbReference type="RefSeq" id="WP_092478971.1">
    <property type="nucleotide sequence ID" value="NZ_FOHN01000036.1"/>
</dbReference>
<keyword evidence="5 10" id="KW-0315">Glutamine amidotransferase</keyword>
<dbReference type="Proteomes" id="UP000199800">
    <property type="component" value="Unassembled WGS sequence"/>
</dbReference>
<keyword evidence="14" id="KW-1185">Reference proteome</keyword>
<keyword evidence="4 10" id="KW-0378">Hydrolase</keyword>
<sequence>MIGIVDYKAGNSHSVLNACNRIGVPCKYIRNADDLDEVTGIILPGVGSAGATMDSLREIGIIEALEKKVLEEKIPFLGICVGLQIIFEYSEEGDVDCLGWLKGKVVGFDRKKVRVPQIGWNELVFKKESPMIKDLGEHPYFYFVNSYYAVPENKEDLLAVSDYNGEFTAMIQHDNIFASQCHIEKSGEVGLKVLKQFCELGGAL</sequence>
<dbReference type="CDD" id="cd01748">
    <property type="entry name" value="GATase1_IGP_Synthase"/>
    <property type="match status" value="1"/>
</dbReference>
<keyword evidence="3 10" id="KW-0028">Amino-acid biosynthesis</keyword>
<evidence type="ECO:0000256" key="11">
    <source>
        <dbReference type="PIRSR" id="PIRSR000495-1"/>
    </source>
</evidence>
<feature type="active site" evidence="10 11">
    <location>
        <position position="184"/>
    </location>
</feature>
<evidence type="ECO:0000256" key="2">
    <source>
        <dbReference type="ARBA" id="ARBA00011152"/>
    </source>
</evidence>
<dbReference type="EC" id="3.5.1.2" evidence="10"/>
<evidence type="ECO:0000256" key="1">
    <source>
        <dbReference type="ARBA" id="ARBA00005091"/>
    </source>
</evidence>
<organism evidence="13 14">
    <name type="scientific">[Clostridium] polysaccharolyticum</name>
    <dbReference type="NCBI Taxonomy" id="29364"/>
    <lineage>
        <taxon>Bacteria</taxon>
        <taxon>Bacillati</taxon>
        <taxon>Bacillota</taxon>
        <taxon>Clostridia</taxon>
        <taxon>Lachnospirales</taxon>
        <taxon>Lachnospiraceae</taxon>
    </lineage>
</organism>
<keyword evidence="13" id="KW-0808">Transferase</keyword>
<dbReference type="UniPathway" id="UPA00031">
    <property type="reaction ID" value="UER00010"/>
</dbReference>
<protein>
    <recommendedName>
        <fullName evidence="10">Imidazole glycerol phosphate synthase subunit HisH</fullName>
        <ecNumber evidence="10">4.3.2.10</ecNumber>
    </recommendedName>
    <alternativeName>
        <fullName evidence="10">IGP synthase glutaminase subunit</fullName>
        <ecNumber evidence="10">3.5.1.2</ecNumber>
    </alternativeName>
    <alternativeName>
        <fullName evidence="10">IGP synthase subunit HisH</fullName>
    </alternativeName>
    <alternativeName>
        <fullName evidence="10">ImGP synthase subunit HisH</fullName>
        <shortName evidence="10">IGPS subunit HisH</shortName>
    </alternativeName>
</protein>
<comment type="catalytic activity">
    <reaction evidence="9 10">
        <text>L-glutamine + H2O = L-glutamate + NH4(+)</text>
        <dbReference type="Rhea" id="RHEA:15889"/>
        <dbReference type="ChEBI" id="CHEBI:15377"/>
        <dbReference type="ChEBI" id="CHEBI:28938"/>
        <dbReference type="ChEBI" id="CHEBI:29985"/>
        <dbReference type="ChEBI" id="CHEBI:58359"/>
        <dbReference type="EC" id="3.5.1.2"/>
    </reaction>
</comment>
<evidence type="ECO:0000313" key="13">
    <source>
        <dbReference type="EMBL" id="SET60833.1"/>
    </source>
</evidence>
<keyword evidence="10" id="KW-0963">Cytoplasm</keyword>
<evidence type="ECO:0000256" key="5">
    <source>
        <dbReference type="ARBA" id="ARBA00022962"/>
    </source>
</evidence>
<dbReference type="STRING" id="29364.SAMN04487772_13617"/>
<dbReference type="GO" id="GO:0000105">
    <property type="term" value="P:L-histidine biosynthetic process"/>
    <property type="evidence" value="ECO:0007669"/>
    <property type="project" value="UniProtKB-UniRule"/>
</dbReference>
<reference evidence="13 14" key="1">
    <citation type="submission" date="2016-10" db="EMBL/GenBank/DDBJ databases">
        <authorList>
            <person name="de Groot N.N."/>
        </authorList>
    </citation>
    <scope>NUCLEOTIDE SEQUENCE [LARGE SCALE GENOMIC DNA]</scope>
    <source>
        <strain evidence="13 14">DSM 1801</strain>
    </source>
</reference>
<keyword evidence="7 10" id="KW-0456">Lyase</keyword>
<dbReference type="EC" id="4.3.2.10" evidence="10"/>
<comment type="subcellular location">
    <subcellularLocation>
        <location evidence="10">Cytoplasm</location>
    </subcellularLocation>
</comment>
<dbReference type="InterPro" id="IPR010139">
    <property type="entry name" value="Imidazole-glycPsynth_HisH"/>
</dbReference>
<comment type="catalytic activity">
    <reaction evidence="8 10">
        <text>5-[(5-phospho-1-deoxy-D-ribulos-1-ylimino)methylamino]-1-(5-phospho-beta-D-ribosyl)imidazole-4-carboxamide + L-glutamine = D-erythro-1-(imidazol-4-yl)glycerol 3-phosphate + 5-amino-1-(5-phospho-beta-D-ribosyl)imidazole-4-carboxamide + L-glutamate + H(+)</text>
        <dbReference type="Rhea" id="RHEA:24793"/>
        <dbReference type="ChEBI" id="CHEBI:15378"/>
        <dbReference type="ChEBI" id="CHEBI:29985"/>
        <dbReference type="ChEBI" id="CHEBI:58278"/>
        <dbReference type="ChEBI" id="CHEBI:58359"/>
        <dbReference type="ChEBI" id="CHEBI:58475"/>
        <dbReference type="ChEBI" id="CHEBI:58525"/>
        <dbReference type="EC" id="4.3.2.10"/>
    </reaction>
</comment>
<evidence type="ECO:0000256" key="6">
    <source>
        <dbReference type="ARBA" id="ARBA00023102"/>
    </source>
</evidence>
<keyword evidence="6 10" id="KW-0368">Histidine biosynthesis</keyword>
<dbReference type="GO" id="GO:0016829">
    <property type="term" value="F:lyase activity"/>
    <property type="evidence" value="ECO:0007669"/>
    <property type="project" value="UniProtKB-KW"/>
</dbReference>
<dbReference type="OrthoDB" id="9807137at2"/>
<dbReference type="NCBIfam" id="TIGR01855">
    <property type="entry name" value="IMP_synth_hisH"/>
    <property type="match status" value="1"/>
</dbReference>
<feature type="domain" description="Glutamine amidotransferase" evidence="12">
    <location>
        <begin position="4"/>
        <end position="197"/>
    </location>
</feature>
<dbReference type="EMBL" id="FOHN01000036">
    <property type="protein sequence ID" value="SET60833.1"/>
    <property type="molecule type" value="Genomic_DNA"/>
</dbReference>
<dbReference type="InterPro" id="IPR029062">
    <property type="entry name" value="Class_I_gatase-like"/>
</dbReference>
<evidence type="ECO:0000313" key="14">
    <source>
        <dbReference type="Proteomes" id="UP000199800"/>
    </source>
</evidence>
<feature type="active site" description="Nucleophile" evidence="10 11">
    <location>
        <position position="80"/>
    </location>
</feature>